<evidence type="ECO:0000256" key="2">
    <source>
        <dbReference type="ARBA" id="ARBA00022737"/>
    </source>
</evidence>
<keyword evidence="3" id="KW-0325">Glycoprotein</keyword>
<dbReference type="PANTHER" id="PTHR36220:SF1">
    <property type="entry name" value="GAMMA TUBULIN COMPLEX COMPONENT C-TERMINAL DOMAIN-CONTAINING PROTEIN"/>
    <property type="match status" value="1"/>
</dbReference>
<proteinExistence type="predicted"/>
<feature type="signal peptide" evidence="4">
    <location>
        <begin position="1"/>
        <end position="25"/>
    </location>
</feature>
<dbReference type="SUPFAM" id="SSF69318">
    <property type="entry name" value="Integrin alpha N-terminal domain"/>
    <property type="match status" value="1"/>
</dbReference>
<dbReference type="InterPro" id="IPR013519">
    <property type="entry name" value="Int_alpha_beta-p"/>
</dbReference>
<evidence type="ECO:0000313" key="6">
    <source>
        <dbReference type="Proteomes" id="UP000199092"/>
    </source>
</evidence>
<evidence type="ECO:0000256" key="4">
    <source>
        <dbReference type="SAM" id="SignalP"/>
    </source>
</evidence>
<dbReference type="STRING" id="546871.SAMN04488543_2007"/>
<dbReference type="Proteomes" id="UP000199092">
    <property type="component" value="Chromosome I"/>
</dbReference>
<gene>
    <name evidence="5" type="ORF">SAMN04488543_2007</name>
</gene>
<evidence type="ECO:0000313" key="5">
    <source>
        <dbReference type="EMBL" id="SDS58594.1"/>
    </source>
</evidence>
<keyword evidence="1 4" id="KW-0732">Signal</keyword>
<evidence type="ECO:0000256" key="3">
    <source>
        <dbReference type="ARBA" id="ARBA00023180"/>
    </source>
</evidence>
<dbReference type="InterPro" id="IPR013517">
    <property type="entry name" value="FG-GAP"/>
</dbReference>
<dbReference type="OrthoDB" id="344301at2"/>
<organism evidence="5 6">
    <name type="scientific">Friedmanniella luteola</name>
    <dbReference type="NCBI Taxonomy" id="546871"/>
    <lineage>
        <taxon>Bacteria</taxon>
        <taxon>Bacillati</taxon>
        <taxon>Actinomycetota</taxon>
        <taxon>Actinomycetes</taxon>
        <taxon>Propionibacteriales</taxon>
        <taxon>Nocardioidaceae</taxon>
        <taxon>Friedmanniella</taxon>
    </lineage>
</organism>
<name>A0A1H1TEN0_9ACTN</name>
<dbReference type="EMBL" id="LT629749">
    <property type="protein sequence ID" value="SDS58594.1"/>
    <property type="molecule type" value="Genomic_DNA"/>
</dbReference>
<reference evidence="5 6" key="1">
    <citation type="submission" date="2016-10" db="EMBL/GenBank/DDBJ databases">
        <authorList>
            <person name="de Groot N.N."/>
        </authorList>
    </citation>
    <scope>NUCLEOTIDE SEQUENCE [LARGE SCALE GENOMIC DNA]</scope>
    <source>
        <strain evidence="5 6">DSM 21741</strain>
    </source>
</reference>
<dbReference type="RefSeq" id="WP_091412577.1">
    <property type="nucleotide sequence ID" value="NZ_LT629749.1"/>
</dbReference>
<dbReference type="Gene3D" id="2.130.10.130">
    <property type="entry name" value="Integrin alpha, N-terminal"/>
    <property type="match status" value="2"/>
</dbReference>
<keyword evidence="2" id="KW-0677">Repeat</keyword>
<accession>A0A1H1TEN0</accession>
<keyword evidence="6" id="KW-1185">Reference proteome</keyword>
<protein>
    <recommendedName>
        <fullName evidence="7">FG-GAP repeat-containing protein</fullName>
    </recommendedName>
</protein>
<dbReference type="PROSITE" id="PS51257">
    <property type="entry name" value="PROKAR_LIPOPROTEIN"/>
    <property type="match status" value="1"/>
</dbReference>
<dbReference type="Pfam" id="PF01839">
    <property type="entry name" value="FG-GAP"/>
    <property type="match status" value="1"/>
</dbReference>
<feature type="chain" id="PRO_5039705874" description="FG-GAP repeat-containing protein" evidence="4">
    <location>
        <begin position="26"/>
        <end position="510"/>
    </location>
</feature>
<dbReference type="SMART" id="SM00191">
    <property type="entry name" value="Int_alpha"/>
    <property type="match status" value="4"/>
</dbReference>
<evidence type="ECO:0008006" key="7">
    <source>
        <dbReference type="Google" id="ProtNLM"/>
    </source>
</evidence>
<evidence type="ECO:0000256" key="1">
    <source>
        <dbReference type="ARBA" id="ARBA00022729"/>
    </source>
</evidence>
<dbReference type="InterPro" id="IPR028994">
    <property type="entry name" value="Integrin_alpha_N"/>
</dbReference>
<dbReference type="AlphaFoldDB" id="A0A1H1TEN0"/>
<dbReference type="PANTHER" id="PTHR36220">
    <property type="entry name" value="UNNAMED PRODUCT"/>
    <property type="match status" value="1"/>
</dbReference>
<sequence>MNTPRRPVVTLALGGLAAVSCLVLAPPGADALATACSVTPGSTDFNGDGFDDAAVGDPEATVAGVRGAGAVTVLLGGPGGRVGDSGDRVVVTRQSLGETPEAGDRFGYDVALAPTGHDGRCAGLLVGAPGVDVGRAVDAGTAYVVSDLPDAEGTPSLEASVLTQAEVGGAAEAGDGFGHAVAITATDQEDRRRLVVGAPGEDVGSATDAGSVSVFEMDAEPEGLAELRQGRRGPLGAVRLPGTPQTGDRFGAALASGPLDLPETSGTEVGLALVVGAPGDTVSGRDGAGSVTVLQEKYEHAVLLSQDTPGVPGVAEPADGFGASVALNARTSTQVATLAVGVPGEDAGRVSGTGLVTLFGNTGERLVPGRAFSQATAGVPGANEAGDHFGAALAFGHHGTTLLVGVPDEDIGRSRDAGAVQRVTFAGSAPLAFPVSLNENAAGTAGSVGTDNHFGRALGALSGSTEHLLTVSSPYALRGSVFVLSDGDRVPARSWVAAVGAQRFGWSVSS</sequence>